<feature type="domain" description="THUMP" evidence="4">
    <location>
        <begin position="45"/>
        <end position="155"/>
    </location>
</feature>
<evidence type="ECO:0000313" key="6">
    <source>
        <dbReference type="Proteomes" id="UP000190285"/>
    </source>
</evidence>
<gene>
    <name evidence="5" type="ORF">SAMN02194393_04974</name>
</gene>
<dbReference type="InterPro" id="IPR000241">
    <property type="entry name" value="RlmKL-like_Mtase"/>
</dbReference>
<dbReference type="Pfam" id="PF01170">
    <property type="entry name" value="UPF0020"/>
    <property type="match status" value="1"/>
</dbReference>
<dbReference type="Pfam" id="PF22020">
    <property type="entry name" value="RlmL_1st"/>
    <property type="match status" value="1"/>
</dbReference>
<dbReference type="InterPro" id="IPR029063">
    <property type="entry name" value="SAM-dependent_MTases_sf"/>
</dbReference>
<protein>
    <submittedName>
        <fullName evidence="5">Putative N6-adenine-specific DNA methylase</fullName>
    </submittedName>
</protein>
<dbReference type="GO" id="GO:0070043">
    <property type="term" value="F:rRNA (guanine-N7-)-methyltransferase activity"/>
    <property type="evidence" value="ECO:0007669"/>
    <property type="project" value="TreeGrafter"/>
</dbReference>
<dbReference type="PROSITE" id="PS00092">
    <property type="entry name" value="N6_MTASE"/>
    <property type="match status" value="1"/>
</dbReference>
<dbReference type="InterPro" id="IPR054170">
    <property type="entry name" value="RlmL_1st"/>
</dbReference>
<dbReference type="PROSITE" id="PS51165">
    <property type="entry name" value="THUMP"/>
    <property type="match status" value="1"/>
</dbReference>
<dbReference type="OrthoDB" id="9809404at2"/>
<keyword evidence="1 5" id="KW-0489">Methyltransferase</keyword>
<keyword evidence="3" id="KW-0694">RNA-binding</keyword>
<dbReference type="PANTHER" id="PTHR47313">
    <property type="entry name" value="RIBOSOMAL RNA LARGE SUBUNIT METHYLTRANSFERASE K/L"/>
    <property type="match status" value="1"/>
</dbReference>
<reference evidence="5 6" key="1">
    <citation type="submission" date="2017-02" db="EMBL/GenBank/DDBJ databases">
        <authorList>
            <person name="Peterson S.W."/>
        </authorList>
    </citation>
    <scope>NUCLEOTIDE SEQUENCE [LARGE SCALE GENOMIC DNA]</scope>
    <source>
        <strain evidence="5 6">M1</strain>
    </source>
</reference>
<dbReference type="GO" id="GO:0003723">
    <property type="term" value="F:RNA binding"/>
    <property type="evidence" value="ECO:0007669"/>
    <property type="project" value="UniProtKB-UniRule"/>
</dbReference>
<dbReference type="Pfam" id="PF02926">
    <property type="entry name" value="THUMP"/>
    <property type="match status" value="1"/>
</dbReference>
<dbReference type="SUPFAM" id="SSF53335">
    <property type="entry name" value="S-adenosyl-L-methionine-dependent methyltransferases"/>
    <property type="match status" value="1"/>
</dbReference>
<dbReference type="GO" id="GO:0008990">
    <property type="term" value="F:rRNA (guanine-N2-)-methyltransferase activity"/>
    <property type="evidence" value="ECO:0007669"/>
    <property type="project" value="TreeGrafter"/>
</dbReference>
<proteinExistence type="predicted"/>
<dbReference type="InterPro" id="IPR004114">
    <property type="entry name" value="THUMP_dom"/>
</dbReference>
<evidence type="ECO:0000256" key="3">
    <source>
        <dbReference type="PROSITE-ProRule" id="PRU00529"/>
    </source>
</evidence>
<dbReference type="Gene3D" id="3.40.50.150">
    <property type="entry name" value="Vaccinia Virus protein VP39"/>
    <property type="match status" value="1"/>
</dbReference>
<dbReference type="Proteomes" id="UP000190285">
    <property type="component" value="Unassembled WGS sequence"/>
</dbReference>
<dbReference type="PANTHER" id="PTHR47313:SF1">
    <property type="entry name" value="RIBOSOMAL RNA LARGE SUBUNIT METHYLTRANSFERASE K_L"/>
    <property type="match status" value="1"/>
</dbReference>
<dbReference type="EMBL" id="FUZT01000018">
    <property type="protein sequence ID" value="SKC89046.1"/>
    <property type="molecule type" value="Genomic_DNA"/>
</dbReference>
<keyword evidence="2" id="KW-0808">Transferase</keyword>
<evidence type="ECO:0000256" key="1">
    <source>
        <dbReference type="ARBA" id="ARBA00022603"/>
    </source>
</evidence>
<accession>A0A1T5MLH1</accession>
<dbReference type="AlphaFoldDB" id="A0A1T5MLH1"/>
<dbReference type="SMART" id="SM00981">
    <property type="entry name" value="THUMP"/>
    <property type="match status" value="1"/>
</dbReference>
<sequence length="380" mass="43487">MAKLDLIATSTFGIEAIVARELKELGYDNITVENGRVTFVGNEKAICDTNLWLRCADRVYLKIGEFKATSFEELFQQVKALPWENYLPIDAEFPVNAKSVKSKLFSLSDIQAISKKAVVEKMKEIYFKDWFEESGGKYPILVSILKDKVTVSIDTSGTGLHKRGYREAQGEAPLKETLAVAMIKISRWHPDRTLIDPLCGSGTIPIEAAMIGRNIAPGLNRSFISEKWDFIPEDLWKDAKKKAYKAIEYDRELDIYGYDIDGRVAKIAMENSIEAGVDDCIHFQRRPVGELSTKKKYGYIICNPPYGERLSEKKEVEKLYSEMGKVFSSLDTWSYYVLTSHEGFQEAFGKKANKNRKLYNGRIKCYYYQYFGPRPPKRRD</sequence>
<evidence type="ECO:0000256" key="2">
    <source>
        <dbReference type="ARBA" id="ARBA00022679"/>
    </source>
</evidence>
<dbReference type="STRING" id="36842.SAMN02194393_04974"/>
<name>A0A1T5MLH1_9FIRM</name>
<evidence type="ECO:0000313" key="5">
    <source>
        <dbReference type="EMBL" id="SKC89046.1"/>
    </source>
</evidence>
<dbReference type="Gene3D" id="3.30.2130.30">
    <property type="match status" value="1"/>
</dbReference>
<dbReference type="RefSeq" id="WP_079495568.1">
    <property type="nucleotide sequence ID" value="NZ_FUZT01000018.1"/>
</dbReference>
<evidence type="ECO:0000259" key="4">
    <source>
        <dbReference type="PROSITE" id="PS51165"/>
    </source>
</evidence>
<dbReference type="CDD" id="cd11715">
    <property type="entry name" value="THUMP_AdoMetMT"/>
    <property type="match status" value="1"/>
</dbReference>
<organism evidence="5 6">
    <name type="scientific">Maledivibacter halophilus</name>
    <dbReference type="NCBI Taxonomy" id="36842"/>
    <lineage>
        <taxon>Bacteria</taxon>
        <taxon>Bacillati</taxon>
        <taxon>Bacillota</taxon>
        <taxon>Clostridia</taxon>
        <taxon>Peptostreptococcales</taxon>
        <taxon>Caminicellaceae</taxon>
        <taxon>Maledivibacter</taxon>
    </lineage>
</organism>
<dbReference type="InterPro" id="IPR002052">
    <property type="entry name" value="DNA_methylase_N6_adenine_CS"/>
</dbReference>
<keyword evidence="6" id="KW-1185">Reference proteome</keyword>
<dbReference type="PROSITE" id="PS01261">
    <property type="entry name" value="UPF0020"/>
    <property type="match status" value="1"/>
</dbReference>
<dbReference type="InterPro" id="IPR053943">
    <property type="entry name" value="RlmKL-like_Mtase_CS"/>
</dbReference>